<feature type="compositionally biased region" description="Low complexity" evidence="1">
    <location>
        <begin position="38"/>
        <end position="51"/>
    </location>
</feature>
<protein>
    <submittedName>
        <fullName evidence="2">Uncharacterized protein</fullName>
    </submittedName>
</protein>
<proteinExistence type="predicted"/>
<evidence type="ECO:0000313" key="3">
    <source>
        <dbReference type="Proteomes" id="UP000629468"/>
    </source>
</evidence>
<dbReference type="AlphaFoldDB" id="A0A8H7F8T8"/>
<evidence type="ECO:0000313" key="2">
    <source>
        <dbReference type="EMBL" id="KAF7782800.1"/>
    </source>
</evidence>
<feature type="compositionally biased region" description="Polar residues" evidence="1">
    <location>
        <begin position="52"/>
        <end position="63"/>
    </location>
</feature>
<evidence type="ECO:0000256" key="1">
    <source>
        <dbReference type="SAM" id="MobiDB-lite"/>
    </source>
</evidence>
<sequence>MLYPSISADRPAYTIHTLLLPSPIPNEPPTPIATLLPPSLSSSLSNPTTLPRQSTPYPSNPSYTILTTPTKGFGIMSFTS</sequence>
<name>A0A8H7F8T8_AGABI</name>
<accession>A0A8H7F8T8</accession>
<comment type="caution">
    <text evidence="2">The sequence shown here is derived from an EMBL/GenBank/DDBJ whole genome shotgun (WGS) entry which is preliminary data.</text>
</comment>
<dbReference type="Proteomes" id="UP000629468">
    <property type="component" value="Unassembled WGS sequence"/>
</dbReference>
<reference evidence="2 3" key="1">
    <citation type="journal article" name="Sci. Rep.">
        <title>Telomere-to-telomere assembled and centromere annotated genomes of the two main subspecies of the button mushroom Agaricus bisporus reveal especially polymorphic chromosome ends.</title>
        <authorList>
            <person name="Sonnenberg A.S.M."/>
            <person name="Sedaghat-Telgerd N."/>
            <person name="Lavrijssen B."/>
            <person name="Ohm R.A."/>
            <person name="Hendrickx P.M."/>
            <person name="Scholtmeijer K."/>
            <person name="Baars J.J.P."/>
            <person name="van Peer A."/>
        </authorList>
    </citation>
    <scope>NUCLEOTIDE SEQUENCE [LARGE SCALE GENOMIC DNA]</scope>
    <source>
        <strain evidence="2 3">H119_p4</strain>
    </source>
</reference>
<feature type="region of interest" description="Disordered" evidence="1">
    <location>
        <begin position="38"/>
        <end position="63"/>
    </location>
</feature>
<dbReference type="EMBL" id="JABXXO010000003">
    <property type="protein sequence ID" value="KAF7782800.1"/>
    <property type="molecule type" value="Genomic_DNA"/>
</dbReference>
<gene>
    <name evidence="2" type="ORF">Agabi119p4_2176</name>
</gene>
<organism evidence="2 3">
    <name type="scientific">Agaricus bisporus var. burnettii</name>
    <dbReference type="NCBI Taxonomy" id="192524"/>
    <lineage>
        <taxon>Eukaryota</taxon>
        <taxon>Fungi</taxon>
        <taxon>Dikarya</taxon>
        <taxon>Basidiomycota</taxon>
        <taxon>Agaricomycotina</taxon>
        <taxon>Agaricomycetes</taxon>
        <taxon>Agaricomycetidae</taxon>
        <taxon>Agaricales</taxon>
        <taxon>Agaricineae</taxon>
        <taxon>Agaricaceae</taxon>
        <taxon>Agaricus</taxon>
    </lineage>
</organism>